<feature type="region of interest" description="Disordered" evidence="1">
    <location>
        <begin position="171"/>
        <end position="249"/>
    </location>
</feature>
<feature type="signal peptide" evidence="2">
    <location>
        <begin position="1"/>
        <end position="25"/>
    </location>
</feature>
<proteinExistence type="predicted"/>
<keyword evidence="4" id="KW-1185">Reference proteome</keyword>
<feature type="chain" id="PRO_5032515473" evidence="2">
    <location>
        <begin position="26"/>
        <end position="249"/>
    </location>
</feature>
<reference evidence="3 4" key="1">
    <citation type="submission" date="2020-08" db="EMBL/GenBank/DDBJ databases">
        <title>Sequencing the genomes of 1000 actinobacteria strains.</title>
        <authorList>
            <person name="Klenk H.-P."/>
        </authorList>
    </citation>
    <scope>NUCLEOTIDE SEQUENCE [LARGE SCALE GENOMIC DNA]</scope>
    <source>
        <strain evidence="3 4">DSM 45362</strain>
    </source>
</reference>
<keyword evidence="2" id="KW-0732">Signal</keyword>
<sequence length="249" mass="25924">MTATGAMAGALLAFALIGWPSALSAAPVVLLTHKAATDQLRAAGIAWISSGNCTNRNNPECTSFERIRQSTIDGVITLRTASRCPITVTGGTETGHGTGTYTHWNGWKLDIARWACVSAYIGRNFAYVGYISGWGHQYRAPSGNIYTDEGNHWDILYYTCGGCTVSSRPAPPPVSVAVSPSASPSGAPSASPQPGMSPAVKPLPSGSNSSSGEMPDVAGYGRSPYQPGPEPEPSGPPVVDALRIHDHLG</sequence>
<comment type="caution">
    <text evidence="3">The sequence shown here is derived from an EMBL/GenBank/DDBJ whole genome shotgun (WGS) entry which is preliminary data.</text>
</comment>
<name>A0A841BNV6_9ACTN</name>
<evidence type="ECO:0000256" key="2">
    <source>
        <dbReference type="SAM" id="SignalP"/>
    </source>
</evidence>
<organism evidence="3 4">
    <name type="scientific">Allocatelliglobosispora scoriae</name>
    <dbReference type="NCBI Taxonomy" id="643052"/>
    <lineage>
        <taxon>Bacteria</taxon>
        <taxon>Bacillati</taxon>
        <taxon>Actinomycetota</taxon>
        <taxon>Actinomycetes</taxon>
        <taxon>Micromonosporales</taxon>
        <taxon>Micromonosporaceae</taxon>
        <taxon>Allocatelliglobosispora</taxon>
    </lineage>
</organism>
<dbReference type="Proteomes" id="UP000587527">
    <property type="component" value="Unassembled WGS sequence"/>
</dbReference>
<evidence type="ECO:0000313" key="3">
    <source>
        <dbReference type="EMBL" id="MBB5868879.1"/>
    </source>
</evidence>
<dbReference type="AlphaFoldDB" id="A0A841BNV6"/>
<gene>
    <name evidence="3" type="ORF">F4553_002258</name>
</gene>
<evidence type="ECO:0000256" key="1">
    <source>
        <dbReference type="SAM" id="MobiDB-lite"/>
    </source>
</evidence>
<accession>A0A841BNV6</accession>
<evidence type="ECO:0000313" key="4">
    <source>
        <dbReference type="Proteomes" id="UP000587527"/>
    </source>
</evidence>
<dbReference type="EMBL" id="JACHMN010000002">
    <property type="protein sequence ID" value="MBB5868879.1"/>
    <property type="molecule type" value="Genomic_DNA"/>
</dbReference>
<feature type="compositionally biased region" description="Low complexity" evidence="1">
    <location>
        <begin position="175"/>
        <end position="199"/>
    </location>
</feature>
<feature type="compositionally biased region" description="Pro residues" evidence="1">
    <location>
        <begin position="226"/>
        <end position="236"/>
    </location>
</feature>
<protein>
    <submittedName>
        <fullName evidence="3">Uncharacterized protein</fullName>
    </submittedName>
</protein>
<dbReference type="RefSeq" id="WP_184835133.1">
    <property type="nucleotide sequence ID" value="NZ_JACHMN010000002.1"/>
</dbReference>